<sequence>MDLYFIVKHAFDYTNESAYQELRQTDSFKKHDMIEVTAPPHYVDPIGWYLSLSFDDHDFYMSASRLESYYKQGYVATMDDLLLARNYNLYKINWALDERNKEQFDRHTKHLYEIENFIKRAEEAVKPGIPSL</sequence>
<gene>
    <name evidence="1" type="ORF">MUO15_19785</name>
</gene>
<protein>
    <submittedName>
        <fullName evidence="1">Uncharacterized protein</fullName>
    </submittedName>
</protein>
<reference evidence="1" key="1">
    <citation type="submission" date="2022-04" db="EMBL/GenBank/DDBJ databases">
        <title>Halobacillus sp. isolated from saltern.</title>
        <authorList>
            <person name="Won M."/>
            <person name="Lee C.-M."/>
            <person name="Woen H.-Y."/>
            <person name="Kwon S.-W."/>
        </authorList>
    </citation>
    <scope>NUCLEOTIDE SEQUENCE</scope>
    <source>
        <strain evidence="1">SSHM10-5</strain>
    </source>
</reference>
<evidence type="ECO:0000313" key="1">
    <source>
        <dbReference type="EMBL" id="UOR11773.1"/>
    </source>
</evidence>
<name>A0ABY4HBJ9_9BACI</name>
<dbReference type="EMBL" id="CP095075">
    <property type="protein sequence ID" value="UOR11773.1"/>
    <property type="molecule type" value="Genomic_DNA"/>
</dbReference>
<dbReference type="Proteomes" id="UP000830326">
    <property type="component" value="Chromosome"/>
</dbReference>
<evidence type="ECO:0000313" key="2">
    <source>
        <dbReference type="Proteomes" id="UP000830326"/>
    </source>
</evidence>
<organism evidence="1 2">
    <name type="scientific">Halobacillus amylolyticus</name>
    <dbReference type="NCBI Taxonomy" id="2932259"/>
    <lineage>
        <taxon>Bacteria</taxon>
        <taxon>Bacillati</taxon>
        <taxon>Bacillota</taxon>
        <taxon>Bacilli</taxon>
        <taxon>Bacillales</taxon>
        <taxon>Bacillaceae</taxon>
        <taxon>Halobacillus</taxon>
    </lineage>
</organism>
<proteinExistence type="predicted"/>
<dbReference type="RefSeq" id="WP_245032065.1">
    <property type="nucleotide sequence ID" value="NZ_CP095075.1"/>
</dbReference>
<accession>A0ABY4HBJ9</accession>
<keyword evidence="2" id="KW-1185">Reference proteome</keyword>